<feature type="compositionally biased region" description="Acidic residues" evidence="1">
    <location>
        <begin position="27"/>
        <end position="47"/>
    </location>
</feature>
<name>A0A368YVD0_9RHOB</name>
<feature type="compositionally biased region" description="Basic and acidic residues" evidence="1">
    <location>
        <begin position="111"/>
        <end position="126"/>
    </location>
</feature>
<evidence type="ECO:0000313" key="3">
    <source>
        <dbReference type="Proteomes" id="UP000253345"/>
    </source>
</evidence>
<dbReference type="Proteomes" id="UP000253345">
    <property type="component" value="Unassembled WGS sequence"/>
</dbReference>
<organism evidence="2 3">
    <name type="scientific">Paracoccus lutimaris</name>
    <dbReference type="NCBI Taxonomy" id="1490030"/>
    <lineage>
        <taxon>Bacteria</taxon>
        <taxon>Pseudomonadati</taxon>
        <taxon>Pseudomonadota</taxon>
        <taxon>Alphaproteobacteria</taxon>
        <taxon>Rhodobacterales</taxon>
        <taxon>Paracoccaceae</taxon>
        <taxon>Paracoccus</taxon>
    </lineage>
</organism>
<feature type="region of interest" description="Disordered" evidence="1">
    <location>
        <begin position="104"/>
        <end position="132"/>
    </location>
</feature>
<proteinExistence type="predicted"/>
<reference evidence="2 3" key="1">
    <citation type="submission" date="2018-07" db="EMBL/GenBank/DDBJ databases">
        <title>Genomic Encyclopedia of Type Strains, Phase III (KMG-III): the genomes of soil and plant-associated and newly described type strains.</title>
        <authorList>
            <person name="Whitman W."/>
        </authorList>
    </citation>
    <scope>NUCLEOTIDE SEQUENCE [LARGE SCALE GENOMIC DNA]</scope>
    <source>
        <strain evidence="2 3">CECT 8525</strain>
    </source>
</reference>
<evidence type="ECO:0000256" key="1">
    <source>
        <dbReference type="SAM" id="MobiDB-lite"/>
    </source>
</evidence>
<dbReference type="AlphaFoldDB" id="A0A368YVD0"/>
<protein>
    <submittedName>
        <fullName evidence="2">Uncharacterized protein</fullName>
    </submittedName>
</protein>
<dbReference type="EMBL" id="QPJL01000011">
    <property type="protein sequence ID" value="RCW82907.1"/>
    <property type="molecule type" value="Genomic_DNA"/>
</dbReference>
<accession>A0A368YVD0</accession>
<feature type="region of interest" description="Disordered" evidence="1">
    <location>
        <begin position="1"/>
        <end position="81"/>
    </location>
</feature>
<evidence type="ECO:0000313" key="2">
    <source>
        <dbReference type="EMBL" id="RCW82907.1"/>
    </source>
</evidence>
<gene>
    <name evidence="2" type="ORF">DFP89_111113</name>
</gene>
<comment type="caution">
    <text evidence="2">The sequence shown here is derived from an EMBL/GenBank/DDBJ whole genome shotgun (WGS) entry which is preliminary data.</text>
</comment>
<dbReference type="RefSeq" id="WP_147273308.1">
    <property type="nucleotide sequence ID" value="NZ_QPJL01000011.1"/>
</dbReference>
<feature type="compositionally biased region" description="Basic and acidic residues" evidence="1">
    <location>
        <begin position="1"/>
        <end position="11"/>
    </location>
</feature>
<keyword evidence="3" id="KW-1185">Reference proteome</keyword>
<sequence>MTKRPHSEAPRKPIGNSPDGFVRKTDEQDEEGRDEEARDEEGGADGEDVAHSSLSPTPGRKENEPVSRDFGSVENPAKNSDERAFATWLSKLDRDPLSKDEIRIAGECYPDADKARRLIDQERDPSPGDFSM</sequence>